<protein>
    <submittedName>
        <fullName evidence="2">Uncharacterized protein</fullName>
    </submittedName>
</protein>
<name>A0A6V7Q7F6_ANACO</name>
<accession>A0A6V7Q7F6</accession>
<feature type="compositionally biased region" description="Acidic residues" evidence="1">
    <location>
        <begin position="1"/>
        <end position="11"/>
    </location>
</feature>
<sequence>MEMEQEEEEEEKLGRRRGIDGAAVGGGAEVEEEEEASRGRHGTSGAVGGQRGLTLRRIVRWSQLRWRAVVEELLAPIRKAVMEMAAARQLVGAPQVSFPFFCPFPLPLV</sequence>
<dbReference type="EMBL" id="LR862133">
    <property type="protein sequence ID" value="CAD1839144.1"/>
    <property type="molecule type" value="Genomic_DNA"/>
</dbReference>
<proteinExistence type="predicted"/>
<feature type="region of interest" description="Disordered" evidence="1">
    <location>
        <begin position="1"/>
        <end position="49"/>
    </location>
</feature>
<evidence type="ECO:0000313" key="2">
    <source>
        <dbReference type="EMBL" id="CAD1839144.1"/>
    </source>
</evidence>
<evidence type="ECO:0000256" key="1">
    <source>
        <dbReference type="SAM" id="MobiDB-lite"/>
    </source>
</evidence>
<dbReference type="AlphaFoldDB" id="A0A6V7Q7F6"/>
<gene>
    <name evidence="2" type="ORF">CB5_LOCUS22355</name>
</gene>
<organism evidence="2">
    <name type="scientific">Ananas comosus var. bracteatus</name>
    <name type="common">red pineapple</name>
    <dbReference type="NCBI Taxonomy" id="296719"/>
    <lineage>
        <taxon>Eukaryota</taxon>
        <taxon>Viridiplantae</taxon>
        <taxon>Streptophyta</taxon>
        <taxon>Embryophyta</taxon>
        <taxon>Tracheophyta</taxon>
        <taxon>Spermatophyta</taxon>
        <taxon>Magnoliopsida</taxon>
        <taxon>Liliopsida</taxon>
        <taxon>Poales</taxon>
        <taxon>Bromeliaceae</taxon>
        <taxon>Bromelioideae</taxon>
        <taxon>Ananas</taxon>
    </lineage>
</organism>
<reference evidence="2" key="1">
    <citation type="submission" date="2020-07" db="EMBL/GenBank/DDBJ databases">
        <authorList>
            <person name="Lin J."/>
        </authorList>
    </citation>
    <scope>NUCLEOTIDE SEQUENCE</scope>
</reference>